<dbReference type="EMBL" id="KT630646">
    <property type="protein sequence ID" value="ALF02350.1"/>
    <property type="molecule type" value="Genomic_DNA"/>
</dbReference>
<organism evidence="2 3">
    <name type="scientific">Salmonella phage SEN5</name>
    <dbReference type="NCBI Taxonomy" id="1647466"/>
    <lineage>
        <taxon>Viruses</taxon>
        <taxon>Duplodnaviria</taxon>
        <taxon>Heunggongvirae</taxon>
        <taxon>Uroviricota</taxon>
        <taxon>Caudoviricetes</taxon>
        <taxon>Peduoviridae</taxon>
        <taxon>Senquatrovirus</taxon>
        <taxon>Senquatrovirus SEN4</taxon>
    </lineage>
</organism>
<feature type="region of interest" description="Disordered" evidence="1">
    <location>
        <begin position="42"/>
        <end position="63"/>
    </location>
</feature>
<dbReference type="NCBIfam" id="TIGR01635">
    <property type="entry name" value="tail_comp_S"/>
    <property type="match status" value="1"/>
</dbReference>
<gene>
    <name evidence="2" type="ORF">SEN5_12</name>
</gene>
<protein>
    <submittedName>
        <fullName evidence="2">Tail completion protein</fullName>
    </submittedName>
</protein>
<feature type="compositionally biased region" description="Polar residues" evidence="1">
    <location>
        <begin position="47"/>
        <end position="58"/>
    </location>
</feature>
<name>A0A0M4RCU1_9CAUD</name>
<dbReference type="Pfam" id="PF05069">
    <property type="entry name" value="Phage_tail_S"/>
    <property type="match status" value="2"/>
</dbReference>
<evidence type="ECO:0000313" key="3">
    <source>
        <dbReference type="Proteomes" id="UP000204196"/>
    </source>
</evidence>
<dbReference type="Proteomes" id="UP000204196">
    <property type="component" value="Segment"/>
</dbReference>
<dbReference type="RefSeq" id="YP_009191755.1">
    <property type="nucleotide sequence ID" value="NC_028701.2"/>
</dbReference>
<sequence length="214" mass="24700">MTGQQTDPLFQQLDDWLARVAAQLSPGHRRKLTRDVAIGLRKRQQKRIASQKNPSGESYQARRRKILRTQGGIKFIWNDEARELRNWRTTGRGEHRAITGYDVDRGALRTFYKRDIQRYIEINLNQSKQNRTRKDPMFRKLRTARFLKAYGTSGIAVVGFQGHTAEIASVHQYGEVDNVVPGARARYPVRELLGMTEGDLDWLADTVVAFMQEI</sequence>
<accession>A0A0M4RCU1</accession>
<dbReference type="InterPro" id="IPR006522">
    <property type="entry name" value="Phage_virion_morphogenesis"/>
</dbReference>
<dbReference type="KEGG" id="vg:26519961"/>
<reference evidence="2 3" key="1">
    <citation type="submission" date="2016-11" db="EMBL/GenBank/DDBJ databases">
        <title>Phages of Salmonella enterica subsp. salamae and subsp. diarizonae: novel phages with a mosaic genome structure and activity against pathogenic S. enterica subsp. enterica isolates.</title>
        <authorList>
            <person name="Pastekova L."/>
            <person name="Bosak J."/>
            <person name="Dedicova D."/>
            <person name="Benada O."/>
            <person name="Smarda J."/>
            <person name="Smajs D."/>
        </authorList>
    </citation>
    <scope>NUCLEOTIDE SEQUENCE [LARGE SCALE GENOMIC DNA]</scope>
</reference>
<proteinExistence type="predicted"/>
<evidence type="ECO:0000313" key="2">
    <source>
        <dbReference type="EMBL" id="ALF02350.1"/>
    </source>
</evidence>
<evidence type="ECO:0000256" key="1">
    <source>
        <dbReference type="SAM" id="MobiDB-lite"/>
    </source>
</evidence>
<dbReference type="GeneID" id="26519961"/>